<protein>
    <recommendedName>
        <fullName evidence="10">PX domain-containing protein</fullName>
    </recommendedName>
</protein>
<name>A0A2S5B7C8_9BASI</name>
<evidence type="ECO:0000256" key="3">
    <source>
        <dbReference type="ARBA" id="ARBA00023054"/>
    </source>
</evidence>
<evidence type="ECO:0008006" key="10">
    <source>
        <dbReference type="Google" id="ProtNLM"/>
    </source>
</evidence>
<evidence type="ECO:0000313" key="9">
    <source>
        <dbReference type="Proteomes" id="UP000237144"/>
    </source>
</evidence>
<dbReference type="InterPro" id="IPR036871">
    <property type="entry name" value="PX_dom_sf"/>
</dbReference>
<reference evidence="8 9" key="1">
    <citation type="journal article" date="2018" name="Front. Microbiol.">
        <title>Prospects for Fungal Bioremediation of Acidic Radioactive Waste Sites: Characterization and Genome Sequence of Rhodotorula taiwanensis MD1149.</title>
        <authorList>
            <person name="Tkavc R."/>
            <person name="Matrosova V.Y."/>
            <person name="Grichenko O.E."/>
            <person name="Gostincar C."/>
            <person name="Volpe R.P."/>
            <person name="Klimenkova P."/>
            <person name="Gaidamakova E.K."/>
            <person name="Zhou C.E."/>
            <person name="Stewart B.J."/>
            <person name="Lyman M.G."/>
            <person name="Malfatti S.A."/>
            <person name="Rubinfeld B."/>
            <person name="Courtot M."/>
            <person name="Singh J."/>
            <person name="Dalgard C.L."/>
            <person name="Hamilton T."/>
            <person name="Frey K.G."/>
            <person name="Gunde-Cimerman N."/>
            <person name="Dugan L."/>
            <person name="Daly M.J."/>
        </authorList>
    </citation>
    <scope>NUCLEOTIDE SEQUENCE [LARGE SCALE GENOMIC DNA]</scope>
    <source>
        <strain evidence="8 9">MD1149</strain>
    </source>
</reference>
<keyword evidence="9" id="KW-1185">Reference proteome</keyword>
<comment type="subcellular location">
    <subcellularLocation>
        <location evidence="1">Vacuole</location>
    </subcellularLocation>
</comment>
<dbReference type="SUPFAM" id="SSF64268">
    <property type="entry name" value="PX domain"/>
    <property type="match status" value="1"/>
</dbReference>
<feature type="domain" description="T-SNARE coiled-coil homology" evidence="6">
    <location>
        <begin position="314"/>
        <end position="376"/>
    </location>
</feature>
<evidence type="ECO:0000256" key="4">
    <source>
        <dbReference type="ARBA" id="ARBA00054927"/>
    </source>
</evidence>
<sequence>MSVAHTAASTPIQSLSIPSYVHLTTGSDPHVAYNVSVALPTRAYSIQQRYSAFDSLQQDLAKACGSAPPAPFPPKHPSSWFRNPLSAGRHLSDEQLDERRLGLERWLRAILADRDPRWRSSRVFKEFLAAPPESGAAAGGSDSADQSIPDKDFSATAWTAEYTALEDAMRRLRTTLDRRDSQLLANSSAAHSTAKEARTSLVDLVRRSGQLARGLQGLARDGMTEGELQRRSAMIQRLQGEIEELGRKAGSAPKVGSGRRDDTDASAPSAARIALLNGHASKPPARVLGAAATASLETPETRPLDNEGVMQLQQQYMEDQDTKLEALTAALRRQRHLGELINQELALQEEVLDQLEAGTDRVGGKIKEANKQIKRL</sequence>
<dbReference type="Proteomes" id="UP000237144">
    <property type="component" value="Unassembled WGS sequence"/>
</dbReference>
<evidence type="ECO:0000256" key="1">
    <source>
        <dbReference type="ARBA" id="ARBA00004116"/>
    </source>
</evidence>
<dbReference type="PROSITE" id="PS50192">
    <property type="entry name" value="T_SNARE"/>
    <property type="match status" value="1"/>
</dbReference>
<dbReference type="SMART" id="SM00312">
    <property type="entry name" value="PX"/>
    <property type="match status" value="1"/>
</dbReference>
<dbReference type="OrthoDB" id="3784at2759"/>
<dbReference type="GO" id="GO:0000329">
    <property type="term" value="C:fungal-type vacuole membrane"/>
    <property type="evidence" value="ECO:0007669"/>
    <property type="project" value="UniProtKB-ARBA"/>
</dbReference>
<dbReference type="PROSITE" id="PS50195">
    <property type="entry name" value="PX"/>
    <property type="match status" value="1"/>
</dbReference>
<evidence type="ECO:0000259" key="7">
    <source>
        <dbReference type="PROSITE" id="PS50195"/>
    </source>
</evidence>
<dbReference type="InterPro" id="IPR000727">
    <property type="entry name" value="T_SNARE_dom"/>
</dbReference>
<comment type="function">
    <text evidence="4">Essential for proper morphogenesis of the vacuole. May exist as structural reinforcement on the surface of the vacuolar membrane and be required for maintenance against rupture by osmotic pressure.</text>
</comment>
<evidence type="ECO:0000256" key="2">
    <source>
        <dbReference type="ARBA" id="ARBA00022554"/>
    </source>
</evidence>
<dbReference type="GO" id="GO:0005769">
    <property type="term" value="C:early endosome"/>
    <property type="evidence" value="ECO:0007669"/>
    <property type="project" value="TreeGrafter"/>
</dbReference>
<evidence type="ECO:0000313" key="8">
    <source>
        <dbReference type="EMBL" id="POY72682.1"/>
    </source>
</evidence>
<accession>A0A2S5B7C8</accession>
<dbReference type="Pfam" id="PF00787">
    <property type="entry name" value="PX"/>
    <property type="match status" value="1"/>
</dbReference>
<dbReference type="GO" id="GO:0007034">
    <property type="term" value="P:vacuolar transport"/>
    <property type="evidence" value="ECO:0007669"/>
    <property type="project" value="UniProtKB-ARBA"/>
</dbReference>
<proteinExistence type="predicted"/>
<gene>
    <name evidence="8" type="ORF">BMF94_4511</name>
</gene>
<feature type="region of interest" description="Disordered" evidence="5">
    <location>
        <begin position="244"/>
        <end position="267"/>
    </location>
</feature>
<dbReference type="EMBL" id="PJQD01000048">
    <property type="protein sequence ID" value="POY72682.1"/>
    <property type="molecule type" value="Genomic_DNA"/>
</dbReference>
<comment type="caution">
    <text evidence="8">The sequence shown here is derived from an EMBL/GenBank/DDBJ whole genome shotgun (WGS) entry which is preliminary data.</text>
</comment>
<dbReference type="SMART" id="SM00397">
    <property type="entry name" value="t_SNARE"/>
    <property type="match status" value="1"/>
</dbReference>
<dbReference type="AlphaFoldDB" id="A0A2S5B7C8"/>
<feature type="domain" description="PX" evidence="7">
    <location>
        <begin position="11"/>
        <end position="134"/>
    </location>
</feature>
<dbReference type="InterPro" id="IPR001683">
    <property type="entry name" value="PX_dom"/>
</dbReference>
<keyword evidence="3" id="KW-0175">Coiled coil</keyword>
<keyword evidence="2" id="KW-0926">Vacuole</keyword>
<dbReference type="FunFam" id="1.20.5.110:FF:000058">
    <property type="entry name" value="VAM7p Vacuolar SNARE protein"/>
    <property type="match status" value="1"/>
</dbReference>
<dbReference type="SUPFAM" id="SSF58038">
    <property type="entry name" value="SNARE fusion complex"/>
    <property type="match status" value="1"/>
</dbReference>
<dbReference type="Gene3D" id="1.20.5.110">
    <property type="match status" value="1"/>
</dbReference>
<dbReference type="Gene3D" id="3.30.1520.10">
    <property type="entry name" value="Phox-like domain"/>
    <property type="match status" value="1"/>
</dbReference>
<organism evidence="8 9">
    <name type="scientific">Rhodotorula taiwanensis</name>
    <dbReference type="NCBI Taxonomy" id="741276"/>
    <lineage>
        <taxon>Eukaryota</taxon>
        <taxon>Fungi</taxon>
        <taxon>Dikarya</taxon>
        <taxon>Basidiomycota</taxon>
        <taxon>Pucciniomycotina</taxon>
        <taxon>Microbotryomycetes</taxon>
        <taxon>Sporidiobolales</taxon>
        <taxon>Sporidiobolaceae</taxon>
        <taxon>Rhodotorula</taxon>
    </lineage>
</organism>
<dbReference type="STRING" id="741276.A0A2S5B7C8"/>
<dbReference type="GO" id="GO:0006886">
    <property type="term" value="P:intracellular protein transport"/>
    <property type="evidence" value="ECO:0007669"/>
    <property type="project" value="TreeGrafter"/>
</dbReference>
<evidence type="ECO:0000256" key="5">
    <source>
        <dbReference type="SAM" id="MobiDB-lite"/>
    </source>
</evidence>
<dbReference type="PANTHER" id="PTHR12431">
    <property type="entry name" value="SORTING NEXIN 17 AND 27"/>
    <property type="match status" value="1"/>
</dbReference>
<evidence type="ECO:0000259" key="6">
    <source>
        <dbReference type="PROSITE" id="PS50192"/>
    </source>
</evidence>
<dbReference type="CDD" id="cd15858">
    <property type="entry name" value="SNARE_VAM7"/>
    <property type="match status" value="1"/>
</dbReference>
<dbReference type="GO" id="GO:0035091">
    <property type="term" value="F:phosphatidylinositol binding"/>
    <property type="evidence" value="ECO:0007669"/>
    <property type="project" value="InterPro"/>
</dbReference>
<dbReference type="GO" id="GO:0097576">
    <property type="term" value="P:vacuole fusion"/>
    <property type="evidence" value="ECO:0007669"/>
    <property type="project" value="UniProtKB-ARBA"/>
</dbReference>
<dbReference type="PANTHER" id="PTHR12431:SF14">
    <property type="entry name" value="LD15323P"/>
    <property type="match status" value="1"/>
</dbReference>
<dbReference type="GO" id="GO:0032456">
    <property type="term" value="P:endocytic recycling"/>
    <property type="evidence" value="ECO:0007669"/>
    <property type="project" value="TreeGrafter"/>
</dbReference>